<dbReference type="AlphaFoldDB" id="A0A4D7QSD6"/>
<accession>A0A4D7QSD6</accession>
<evidence type="ECO:0000313" key="1">
    <source>
        <dbReference type="EMBL" id="QCK88456.1"/>
    </source>
</evidence>
<gene>
    <name evidence="1" type="ORF">E8L99_23205</name>
</gene>
<reference evidence="1 2" key="1">
    <citation type="submission" date="2019-04" db="EMBL/GenBank/DDBJ databases">
        <title>Phreatobacter aquaticus sp. nov.</title>
        <authorList>
            <person name="Choi A."/>
            <person name="Baek K."/>
        </authorList>
    </citation>
    <scope>NUCLEOTIDE SEQUENCE [LARGE SCALE GENOMIC DNA]</scope>
    <source>
        <strain evidence="1 2">NMCR1094</strain>
    </source>
</reference>
<dbReference type="InterPro" id="IPR025528">
    <property type="entry name" value="BrnA_antitoxin"/>
</dbReference>
<evidence type="ECO:0000313" key="2">
    <source>
        <dbReference type="Proteomes" id="UP000298588"/>
    </source>
</evidence>
<name>A0A4D7QSD6_9HYPH</name>
<keyword evidence="2" id="KW-1185">Reference proteome</keyword>
<organism evidence="1 2">
    <name type="scientific">Phreatobacter aquaticus</name>
    <dbReference type="NCBI Taxonomy" id="2570229"/>
    <lineage>
        <taxon>Bacteria</taxon>
        <taxon>Pseudomonadati</taxon>
        <taxon>Pseudomonadota</taxon>
        <taxon>Alphaproteobacteria</taxon>
        <taxon>Hyphomicrobiales</taxon>
        <taxon>Phreatobacteraceae</taxon>
        <taxon>Phreatobacter</taxon>
    </lineage>
</organism>
<protein>
    <submittedName>
        <fullName evidence="1">BrnA antitoxin family protein</fullName>
    </submittedName>
</protein>
<dbReference type="Proteomes" id="UP000298588">
    <property type="component" value="Chromosome"/>
</dbReference>
<proteinExistence type="predicted"/>
<dbReference type="Pfam" id="PF14384">
    <property type="entry name" value="BrnA_antitoxin"/>
    <property type="match status" value="1"/>
</dbReference>
<dbReference type="KEGG" id="paqt:E8L99_23205"/>
<dbReference type="OrthoDB" id="361944at2"/>
<sequence>MTGKEPVSVSTWVDPDDAPEWTDEMFEAADLYHGETLIRRGRPKKPKPKVPVSIRLSPEVLDAFKADGAGWQTRIDEALKDWLAKKVA</sequence>
<dbReference type="EMBL" id="CP039865">
    <property type="protein sequence ID" value="QCK88456.1"/>
    <property type="molecule type" value="Genomic_DNA"/>
</dbReference>